<dbReference type="PANTHER" id="PTHR43690">
    <property type="entry name" value="NARDILYSIN"/>
    <property type="match status" value="1"/>
</dbReference>
<reference evidence="12" key="1">
    <citation type="journal article" date="2019" name="Int. J. Syst. Evol. Microbiol.">
        <title>The Global Catalogue of Microorganisms (GCM) 10K type strain sequencing project: providing services to taxonomists for standard genome sequencing and annotation.</title>
        <authorList>
            <consortium name="The Broad Institute Genomics Platform"/>
            <consortium name="The Broad Institute Genome Sequencing Center for Infectious Disease"/>
            <person name="Wu L."/>
            <person name="Ma J."/>
        </authorList>
    </citation>
    <scope>NUCLEOTIDE SEQUENCE [LARGE SCALE GENOMIC DNA]</scope>
    <source>
        <strain evidence="12">JCM 12928</strain>
    </source>
</reference>
<accession>A0ABP3RRE5</accession>
<keyword evidence="7" id="KW-0482">Metalloprotease</keyword>
<feature type="domain" description="Peptidase M16 C-terminal" evidence="10">
    <location>
        <begin position="199"/>
        <end position="380"/>
    </location>
</feature>
<keyword evidence="3" id="KW-0645">Protease</keyword>
<dbReference type="InterPro" id="IPR011249">
    <property type="entry name" value="Metalloenz_LuxS/M16"/>
</dbReference>
<comment type="cofactor">
    <cofactor evidence="1">
        <name>Zn(2+)</name>
        <dbReference type="ChEBI" id="CHEBI:29105"/>
    </cofactor>
</comment>
<dbReference type="InterPro" id="IPR007863">
    <property type="entry name" value="Peptidase_M16_C"/>
</dbReference>
<dbReference type="Gene3D" id="3.30.830.10">
    <property type="entry name" value="Metalloenzyme, LuxS/M16 peptidase-like"/>
    <property type="match status" value="3"/>
</dbReference>
<evidence type="ECO:0000259" key="10">
    <source>
        <dbReference type="Pfam" id="PF05193"/>
    </source>
</evidence>
<gene>
    <name evidence="11" type="ORF">GCM10009422_08400</name>
</gene>
<dbReference type="Pfam" id="PF05193">
    <property type="entry name" value="Peptidase_M16_C"/>
    <property type="match status" value="2"/>
</dbReference>
<evidence type="ECO:0000256" key="2">
    <source>
        <dbReference type="ARBA" id="ARBA00007261"/>
    </source>
</evidence>
<feature type="domain" description="Peptidase M16 N-terminal" evidence="9">
    <location>
        <begin position="44"/>
        <end position="159"/>
    </location>
</feature>
<evidence type="ECO:0000256" key="8">
    <source>
        <dbReference type="RuleBase" id="RU004447"/>
    </source>
</evidence>
<evidence type="ECO:0000256" key="7">
    <source>
        <dbReference type="ARBA" id="ARBA00023049"/>
    </source>
</evidence>
<keyword evidence="12" id="KW-1185">Reference proteome</keyword>
<organism evidence="11 12">
    <name type="scientific">Brevundimonas kwangchunensis</name>
    <dbReference type="NCBI Taxonomy" id="322163"/>
    <lineage>
        <taxon>Bacteria</taxon>
        <taxon>Pseudomonadati</taxon>
        <taxon>Pseudomonadota</taxon>
        <taxon>Alphaproteobacteria</taxon>
        <taxon>Caulobacterales</taxon>
        <taxon>Caulobacteraceae</taxon>
        <taxon>Brevundimonas</taxon>
    </lineage>
</organism>
<dbReference type="PANTHER" id="PTHR43690:SF17">
    <property type="entry name" value="PROTEIN YHJJ"/>
    <property type="match status" value="1"/>
</dbReference>
<dbReference type="PROSITE" id="PS00143">
    <property type="entry name" value="INSULINASE"/>
    <property type="match status" value="1"/>
</dbReference>
<proteinExistence type="inferred from homology"/>
<evidence type="ECO:0000313" key="12">
    <source>
        <dbReference type="Proteomes" id="UP001501352"/>
    </source>
</evidence>
<dbReference type="SUPFAM" id="SSF63411">
    <property type="entry name" value="LuxS/MPP-like metallohydrolase"/>
    <property type="match status" value="3"/>
</dbReference>
<evidence type="ECO:0000256" key="1">
    <source>
        <dbReference type="ARBA" id="ARBA00001947"/>
    </source>
</evidence>
<protein>
    <submittedName>
        <fullName evidence="11">Insulinase family protein</fullName>
    </submittedName>
</protein>
<sequence>MALCVGTPAEAQRNPRANEVIRTDPAVRQGRLPNGLRYALMRNDRPVGGLSIRLRFDVGSYEEPDEYRGIAHFLEHMAFNGTRGIPEGELVRRFAEAGVAFGRDQNASTSMFATTYDLELPRSDAASLDLAFGWLRDIGDGLTLTPEAVAREQGVIIAEHNGRLGPARDWYEAYQAFAAPDARSRVRSPIGTSETIRAIDAGALTAFHRAWYRPDNAILVIAGDLPVNQMEARVRRAFGDWRAPSEPMVRAEATPLDPARPLDVLVYPENHLTSTVGLCRLSPWQTLGPDTRERRRHYITRGLWAGILNRRLQLLSQGADAPFAGASVSISPWTREANAVCLNVTPPVDGDWRAATAAALTEVRRMEAHGVSDPEIKRLVDLQKRSNSTSIRRADDRYSSSLVQGLLGLFPVHGLDPSGFVRPRDIPAIYNGVVAGIDAAAVQADFVSAWNGSEPLIAVRMPEPPTADEVRAVWAEAMAAPAPEPRPADEELAGWAYEDFGPAGEIVSRETIAEPGFTRVTFANGVVLNVKSVQFTRSQINVSVEMGGGRNAVPDADFQTASMGAGLVWSGGLGQHSLREIQDLFPTRRIGVGVRMQNDTFQMFSTVAPAEFELQLQAMTALLTDPGFRDDFPGQRRQMIDTVYRNVRTSPANVLTLAVGEALAPGNPRLLPPREQMDALTMADIERIYRPILTETPIEVTIVGDLSEERMIEKAAATFGALPPRTLVSPDAGSYLIRYGDARPQVQATHEGAADQAMFTATWPLFVGDASRRREQRALELVRGVLQNRIRDEVRETLGATYSPGVGTRFEDGGDDGSLSVSVATSPADIERVREAVRRVVAEVAAGQITQAELDNVRGPILARIPETRATNSWWYGVLNGSVREPQKLRDAVEWESDYRAMTLDELKAAAAQWLSGEPIEGVALPQPAS</sequence>
<dbReference type="Pfam" id="PF00675">
    <property type="entry name" value="Peptidase_M16"/>
    <property type="match status" value="1"/>
</dbReference>
<keyword evidence="6" id="KW-0862">Zinc</keyword>
<evidence type="ECO:0000256" key="3">
    <source>
        <dbReference type="ARBA" id="ARBA00022670"/>
    </source>
</evidence>
<comment type="similarity">
    <text evidence="2 8">Belongs to the peptidase M16 family.</text>
</comment>
<evidence type="ECO:0000256" key="6">
    <source>
        <dbReference type="ARBA" id="ARBA00022833"/>
    </source>
</evidence>
<evidence type="ECO:0000256" key="5">
    <source>
        <dbReference type="ARBA" id="ARBA00022801"/>
    </source>
</evidence>
<dbReference type="InterPro" id="IPR050626">
    <property type="entry name" value="Peptidase_M16"/>
</dbReference>
<keyword evidence="5" id="KW-0378">Hydrolase</keyword>
<dbReference type="Proteomes" id="UP001501352">
    <property type="component" value="Unassembled WGS sequence"/>
</dbReference>
<evidence type="ECO:0000259" key="9">
    <source>
        <dbReference type="Pfam" id="PF00675"/>
    </source>
</evidence>
<evidence type="ECO:0000313" key="11">
    <source>
        <dbReference type="EMBL" id="GAA0615656.1"/>
    </source>
</evidence>
<comment type="caution">
    <text evidence="11">The sequence shown here is derived from an EMBL/GenBank/DDBJ whole genome shotgun (WGS) entry which is preliminary data.</text>
</comment>
<dbReference type="InterPro" id="IPR011765">
    <property type="entry name" value="Pept_M16_N"/>
</dbReference>
<keyword evidence="4" id="KW-0479">Metal-binding</keyword>
<name>A0ABP3RRE5_9CAUL</name>
<dbReference type="EMBL" id="BAAAGA010000001">
    <property type="protein sequence ID" value="GAA0615656.1"/>
    <property type="molecule type" value="Genomic_DNA"/>
</dbReference>
<feature type="domain" description="Peptidase M16 C-terminal" evidence="10">
    <location>
        <begin position="680"/>
        <end position="858"/>
    </location>
</feature>
<evidence type="ECO:0000256" key="4">
    <source>
        <dbReference type="ARBA" id="ARBA00022723"/>
    </source>
</evidence>
<dbReference type="InterPro" id="IPR001431">
    <property type="entry name" value="Pept_M16_Zn_BS"/>
</dbReference>